<gene>
    <name evidence="9" type="ORF">CP97_03420</name>
</gene>
<evidence type="ECO:0000256" key="5">
    <source>
        <dbReference type="ARBA" id="ARBA00022692"/>
    </source>
</evidence>
<comment type="similarity">
    <text evidence="2 8">Belongs to the 4-toluene sulfonate uptake permease (TSUP) (TC 2.A.102) family.</text>
</comment>
<feature type="transmembrane region" description="Helical" evidence="8">
    <location>
        <begin position="76"/>
        <end position="95"/>
    </location>
</feature>
<name>A0A0H4VDX8_9SPHN</name>
<dbReference type="PANTHER" id="PTHR30269">
    <property type="entry name" value="TRANSMEMBRANE PROTEIN YFCA"/>
    <property type="match status" value="1"/>
</dbReference>
<dbReference type="Pfam" id="PF01925">
    <property type="entry name" value="TauE"/>
    <property type="match status" value="1"/>
</dbReference>
<feature type="transmembrane region" description="Helical" evidence="8">
    <location>
        <begin position="229"/>
        <end position="247"/>
    </location>
</feature>
<dbReference type="Proteomes" id="UP000059113">
    <property type="component" value="Chromosome"/>
</dbReference>
<dbReference type="EMBL" id="CP011310">
    <property type="protein sequence ID" value="AKQ41294.1"/>
    <property type="molecule type" value="Genomic_DNA"/>
</dbReference>
<evidence type="ECO:0000256" key="2">
    <source>
        <dbReference type="ARBA" id="ARBA00009142"/>
    </source>
</evidence>
<evidence type="ECO:0000256" key="7">
    <source>
        <dbReference type="ARBA" id="ARBA00023136"/>
    </source>
</evidence>
<keyword evidence="4 8" id="KW-1003">Cell membrane</keyword>
<dbReference type="STRING" id="1648404.CP97_03420"/>
<accession>A0A0H4VDX8</accession>
<dbReference type="GO" id="GO:0005886">
    <property type="term" value="C:plasma membrane"/>
    <property type="evidence" value="ECO:0007669"/>
    <property type="project" value="UniProtKB-SubCell"/>
</dbReference>
<dbReference type="InterPro" id="IPR052017">
    <property type="entry name" value="TSUP"/>
</dbReference>
<dbReference type="PATRIC" id="fig|1648404.4.peg.720"/>
<feature type="transmembrane region" description="Helical" evidence="8">
    <location>
        <begin position="156"/>
        <end position="175"/>
    </location>
</feature>
<dbReference type="PANTHER" id="PTHR30269:SF0">
    <property type="entry name" value="MEMBRANE TRANSPORTER PROTEIN YFCA-RELATED"/>
    <property type="match status" value="1"/>
</dbReference>
<dbReference type="InterPro" id="IPR002781">
    <property type="entry name" value="TM_pro_TauE-like"/>
</dbReference>
<comment type="subcellular location">
    <subcellularLocation>
        <location evidence="1 8">Cell membrane</location>
        <topology evidence="1 8">Multi-pass membrane protein</topology>
    </subcellularLocation>
</comment>
<keyword evidence="7 8" id="KW-0472">Membrane</keyword>
<keyword evidence="3" id="KW-0813">Transport</keyword>
<reference evidence="10" key="2">
    <citation type="submission" date="2015-04" db="EMBL/GenBank/DDBJ databases">
        <title>The complete genome sequence of Erythrobacter sp. s21-N3.</title>
        <authorList>
            <person name="Zhuang L."/>
            <person name="Liu Y."/>
            <person name="Shao Z."/>
        </authorList>
    </citation>
    <scope>NUCLEOTIDE SEQUENCE [LARGE SCALE GENOMIC DNA]</scope>
    <source>
        <strain evidence="10">s21-N3</strain>
    </source>
</reference>
<keyword evidence="6 8" id="KW-1133">Transmembrane helix</keyword>
<evidence type="ECO:0000256" key="6">
    <source>
        <dbReference type="ARBA" id="ARBA00022989"/>
    </source>
</evidence>
<feature type="transmembrane region" description="Helical" evidence="8">
    <location>
        <begin position="47"/>
        <end position="64"/>
    </location>
</feature>
<evidence type="ECO:0000313" key="9">
    <source>
        <dbReference type="EMBL" id="AKQ41294.1"/>
    </source>
</evidence>
<reference evidence="9 10" key="1">
    <citation type="journal article" date="2015" name="Int. J. Syst. Evol. Microbiol.">
        <title>Erythrobacter atlanticus sp. nov., a bacterium from ocean sediment able to degrade polycyclic aromatic hydrocarbons.</title>
        <authorList>
            <person name="Zhuang L."/>
            <person name="Liu Y."/>
            <person name="Wang L."/>
            <person name="Wang W."/>
            <person name="Shao Z."/>
        </authorList>
    </citation>
    <scope>NUCLEOTIDE SEQUENCE [LARGE SCALE GENOMIC DNA]</scope>
    <source>
        <strain evidence="10">s21-N3</strain>
    </source>
</reference>
<keyword evidence="10" id="KW-1185">Reference proteome</keyword>
<feature type="transmembrane region" description="Helical" evidence="8">
    <location>
        <begin position="101"/>
        <end position="120"/>
    </location>
</feature>
<organism evidence="9 10">
    <name type="scientific">Aurantiacibacter atlanticus</name>
    <dbReference type="NCBI Taxonomy" id="1648404"/>
    <lineage>
        <taxon>Bacteria</taxon>
        <taxon>Pseudomonadati</taxon>
        <taxon>Pseudomonadota</taxon>
        <taxon>Alphaproteobacteria</taxon>
        <taxon>Sphingomonadales</taxon>
        <taxon>Erythrobacteraceae</taxon>
        <taxon>Aurantiacibacter</taxon>
    </lineage>
</organism>
<evidence type="ECO:0000256" key="3">
    <source>
        <dbReference type="ARBA" id="ARBA00022448"/>
    </source>
</evidence>
<dbReference type="AlphaFoldDB" id="A0A0H4VDX8"/>
<evidence type="ECO:0000256" key="4">
    <source>
        <dbReference type="ARBA" id="ARBA00022475"/>
    </source>
</evidence>
<protein>
    <recommendedName>
        <fullName evidence="8">Probable membrane transporter protein</fullName>
    </recommendedName>
</protein>
<evidence type="ECO:0000256" key="8">
    <source>
        <dbReference type="RuleBase" id="RU363041"/>
    </source>
</evidence>
<evidence type="ECO:0000313" key="10">
    <source>
        <dbReference type="Proteomes" id="UP000059113"/>
    </source>
</evidence>
<dbReference type="KEGG" id="ery:CP97_03420"/>
<keyword evidence="5 8" id="KW-0812">Transmembrane</keyword>
<sequence>MELGIDLIALLMLAAFLAGAIDAIAGGGGLITIPALMAAGIPPVQALATNKLQATFGTGGAVLAYARKGHIDFRRFAIPTIAAFLGSALGAYILMRIDPAFLEGLLPLLLIGMAVYFALARKLSDEDRHSKAGPLSLIAVALGIGCYDGFFGPGTGSFLTAALVAMFGFGLLRAVAHTKLLNFASNLAGLMVLMAGGHVIWITGIAMALANIVGGQFGAHGAMKFGAGIARPLLIVVSLALTIKLLADPQNPLTQTVLSWLT</sequence>
<feature type="transmembrane region" description="Helical" evidence="8">
    <location>
        <begin position="187"/>
        <end position="209"/>
    </location>
</feature>
<evidence type="ECO:0000256" key="1">
    <source>
        <dbReference type="ARBA" id="ARBA00004651"/>
    </source>
</evidence>
<feature type="transmembrane region" description="Helical" evidence="8">
    <location>
        <begin position="132"/>
        <end position="150"/>
    </location>
</feature>
<proteinExistence type="inferred from homology"/>
<dbReference type="RefSeq" id="WP_048884796.1">
    <property type="nucleotide sequence ID" value="NZ_CP011310.1"/>
</dbReference>